<accession>A0A0S4W2L4</accession>
<proteinExistence type="predicted"/>
<dbReference type="AlphaFoldDB" id="A0A0S4W2L4"/>
<gene>
    <name evidence="3" type="ORF">RD1301_v1_3420008</name>
    <name evidence="1" type="ORF">RUN1744_v1_2140008</name>
    <name evidence="2" type="ORF">TF3108_v1_660006</name>
</gene>
<organism evidence="2">
    <name type="scientific">Ralstonia solanacearum</name>
    <name type="common">Pseudomonas solanacearum</name>
    <dbReference type="NCBI Taxonomy" id="305"/>
    <lineage>
        <taxon>Bacteria</taxon>
        <taxon>Pseudomonadati</taxon>
        <taxon>Pseudomonadota</taxon>
        <taxon>Betaproteobacteria</taxon>
        <taxon>Burkholderiales</taxon>
        <taxon>Burkholderiaceae</taxon>
        <taxon>Ralstonia</taxon>
        <taxon>Ralstonia solanacearum species complex</taxon>
    </lineage>
</organism>
<dbReference type="EMBL" id="LN899823">
    <property type="protein sequence ID" value="CUV26660.1"/>
    <property type="molecule type" value="Genomic_DNA"/>
</dbReference>
<sequence>MLRPPIFFVLCMKACTPTIVTPGRFGSDVVGAHPLEEKISTDDAYRKRPEFAASVLQSTRELVKQQGATA</sequence>
<dbReference type="EMBL" id="LN899826">
    <property type="protein sequence ID" value="CUV41063.1"/>
    <property type="molecule type" value="Genomic_DNA"/>
</dbReference>
<evidence type="ECO:0000313" key="2">
    <source>
        <dbReference type="EMBL" id="CUV41063.1"/>
    </source>
</evidence>
<evidence type="ECO:0000313" key="3">
    <source>
        <dbReference type="EMBL" id="CUV63403.1"/>
    </source>
</evidence>
<dbReference type="EMBL" id="LN899822">
    <property type="protein sequence ID" value="CUV63403.1"/>
    <property type="molecule type" value="Genomic_DNA"/>
</dbReference>
<name>A0A0S4W2L4_RALSL</name>
<evidence type="ECO:0000313" key="1">
    <source>
        <dbReference type="EMBL" id="CUV26660.1"/>
    </source>
</evidence>
<protein>
    <submittedName>
        <fullName evidence="2">Uncharacterized protein</fullName>
    </submittedName>
</protein>
<reference evidence="2" key="1">
    <citation type="submission" date="2015-10" db="EMBL/GenBank/DDBJ databases">
        <authorList>
            <person name="Gilbert D.G."/>
        </authorList>
    </citation>
    <scope>NUCLEOTIDE SEQUENCE</scope>
    <source>
        <strain evidence="2">Phyl III-seqv23</strain>
    </source>
</reference>